<keyword evidence="3" id="KW-1185">Reference proteome</keyword>
<protein>
    <submittedName>
        <fullName evidence="2">Uncharacterized protein</fullName>
    </submittedName>
</protein>
<name>A0ABD1YJN2_9MARC</name>
<feature type="region of interest" description="Disordered" evidence="1">
    <location>
        <begin position="417"/>
        <end position="484"/>
    </location>
</feature>
<dbReference type="AlphaFoldDB" id="A0ABD1YJN2"/>
<feature type="region of interest" description="Disordered" evidence="1">
    <location>
        <begin position="1"/>
        <end position="22"/>
    </location>
</feature>
<organism evidence="2 3">
    <name type="scientific">Riccia fluitans</name>
    <dbReference type="NCBI Taxonomy" id="41844"/>
    <lineage>
        <taxon>Eukaryota</taxon>
        <taxon>Viridiplantae</taxon>
        <taxon>Streptophyta</taxon>
        <taxon>Embryophyta</taxon>
        <taxon>Marchantiophyta</taxon>
        <taxon>Marchantiopsida</taxon>
        <taxon>Marchantiidae</taxon>
        <taxon>Marchantiales</taxon>
        <taxon>Ricciaceae</taxon>
        <taxon>Riccia</taxon>
    </lineage>
</organism>
<reference evidence="2 3" key="1">
    <citation type="submission" date="2024-09" db="EMBL/GenBank/DDBJ databases">
        <title>Chromosome-scale assembly of Riccia fluitans.</title>
        <authorList>
            <person name="Paukszto L."/>
            <person name="Sawicki J."/>
            <person name="Karawczyk K."/>
            <person name="Piernik-Szablinska J."/>
            <person name="Szczecinska M."/>
            <person name="Mazdziarz M."/>
        </authorList>
    </citation>
    <scope>NUCLEOTIDE SEQUENCE [LARGE SCALE GENOMIC DNA]</scope>
    <source>
        <strain evidence="2">Rf_01</strain>
        <tissue evidence="2">Aerial parts of the thallus</tissue>
    </source>
</reference>
<gene>
    <name evidence="2" type="ORF">R1flu_014500</name>
</gene>
<dbReference type="Proteomes" id="UP001605036">
    <property type="component" value="Unassembled WGS sequence"/>
</dbReference>
<evidence type="ECO:0000313" key="3">
    <source>
        <dbReference type="Proteomes" id="UP001605036"/>
    </source>
</evidence>
<evidence type="ECO:0000313" key="2">
    <source>
        <dbReference type="EMBL" id="KAL2629814.1"/>
    </source>
</evidence>
<dbReference type="EMBL" id="JBHFFA010000004">
    <property type="protein sequence ID" value="KAL2629814.1"/>
    <property type="molecule type" value="Genomic_DNA"/>
</dbReference>
<proteinExistence type="predicted"/>
<evidence type="ECO:0000256" key="1">
    <source>
        <dbReference type="SAM" id="MobiDB-lite"/>
    </source>
</evidence>
<comment type="caution">
    <text evidence="2">The sequence shown here is derived from an EMBL/GenBank/DDBJ whole genome shotgun (WGS) entry which is preliminary data.</text>
</comment>
<sequence length="516" mass="56747">MDSVPTSGAAGASTSGSAPFTGTFAPSATTTAPGVVPVMDMLGILQQLATMISRQPTREASSTKALQQVVQKMGRFAGREVFHYLREYRGTMELFYVSETEAVASFELASEPELRDRVRVIAHRYMAELGAWGQFERAMREYLEEDSDRITRCTFLDWVETQPGCTLGLSELKREFERRYSQLPLQERLTLDSKCTELFLRVQPRVVEPQLQFPPRAVPQVPLMAPPVLAAAPLPVQQPGVVPTVVPAALPVVAPRGQRQRPVDGPRYCIWCDSVDHMRAECTELAVVVRDGIVNYQNGRLHLTATGEPLMTRWGRGGMKSLVSARAVVVAAIAAPAPNVAPLPEANVFVGQVVPAYSGGTSTTSSQVSTEELRKGAKSIRRATGWNDFVEVNTIHAFLDKKKHVSWEDTIVEEKKRRDETELDAGPSDVTGPRVTRRRAGDIAADAPSSSRAPPPPPGPMEDVHRDIPAKGRGQKATVQEKNKAPACKLATDIEAAIDLKQYLRREFWMLVWSSL</sequence>
<accession>A0ABD1YJN2</accession>